<comment type="caution">
    <text evidence="2">The sequence shown here is derived from an EMBL/GenBank/DDBJ whole genome shotgun (WGS) entry which is preliminary data.</text>
</comment>
<feature type="compositionally biased region" description="Polar residues" evidence="1">
    <location>
        <begin position="181"/>
        <end position="191"/>
    </location>
</feature>
<dbReference type="OrthoDB" id="5324692at2759"/>
<evidence type="ECO:0000313" key="3">
    <source>
        <dbReference type="Proteomes" id="UP000288859"/>
    </source>
</evidence>
<feature type="compositionally biased region" description="Basic and acidic residues" evidence="1">
    <location>
        <begin position="424"/>
        <end position="435"/>
    </location>
</feature>
<feature type="compositionally biased region" description="Basic and acidic residues" evidence="1">
    <location>
        <begin position="347"/>
        <end position="359"/>
    </location>
</feature>
<dbReference type="AlphaFoldDB" id="A0A438N550"/>
<feature type="compositionally biased region" description="Polar residues" evidence="1">
    <location>
        <begin position="73"/>
        <end position="91"/>
    </location>
</feature>
<gene>
    <name evidence="2" type="ORF">B0A52_05330</name>
</gene>
<dbReference type="EMBL" id="NAJM01000021">
    <property type="protein sequence ID" value="RVX70680.1"/>
    <property type="molecule type" value="Genomic_DNA"/>
</dbReference>
<feature type="region of interest" description="Disordered" evidence="1">
    <location>
        <begin position="530"/>
        <end position="583"/>
    </location>
</feature>
<name>A0A438N550_EXOME</name>
<dbReference type="Proteomes" id="UP000288859">
    <property type="component" value="Unassembled WGS sequence"/>
</dbReference>
<feature type="compositionally biased region" description="Basic and acidic residues" evidence="1">
    <location>
        <begin position="155"/>
        <end position="172"/>
    </location>
</feature>
<evidence type="ECO:0000256" key="1">
    <source>
        <dbReference type="SAM" id="MobiDB-lite"/>
    </source>
</evidence>
<feature type="compositionally biased region" description="Low complexity" evidence="1">
    <location>
        <begin position="530"/>
        <end position="547"/>
    </location>
</feature>
<evidence type="ECO:0000313" key="2">
    <source>
        <dbReference type="EMBL" id="RVX70680.1"/>
    </source>
</evidence>
<organism evidence="2 3">
    <name type="scientific">Exophiala mesophila</name>
    <name type="common">Black yeast-like fungus</name>
    <dbReference type="NCBI Taxonomy" id="212818"/>
    <lineage>
        <taxon>Eukaryota</taxon>
        <taxon>Fungi</taxon>
        <taxon>Dikarya</taxon>
        <taxon>Ascomycota</taxon>
        <taxon>Pezizomycotina</taxon>
        <taxon>Eurotiomycetes</taxon>
        <taxon>Chaetothyriomycetidae</taxon>
        <taxon>Chaetothyriales</taxon>
        <taxon>Herpotrichiellaceae</taxon>
        <taxon>Exophiala</taxon>
    </lineage>
</organism>
<feature type="compositionally biased region" description="Basic and acidic residues" evidence="1">
    <location>
        <begin position="389"/>
        <end position="404"/>
    </location>
</feature>
<dbReference type="VEuPathDB" id="FungiDB:PV10_05069"/>
<feature type="compositionally biased region" description="Basic residues" evidence="1">
    <location>
        <begin position="225"/>
        <end position="238"/>
    </location>
</feature>
<feature type="region of interest" description="Disordered" evidence="1">
    <location>
        <begin position="25"/>
        <end position="501"/>
    </location>
</feature>
<feature type="compositionally biased region" description="Low complexity" evidence="1">
    <location>
        <begin position="452"/>
        <end position="462"/>
    </location>
</feature>
<reference evidence="2 3" key="1">
    <citation type="submission" date="2017-03" db="EMBL/GenBank/DDBJ databases">
        <title>Genomes of endolithic fungi from Antarctica.</title>
        <authorList>
            <person name="Coleine C."/>
            <person name="Masonjones S."/>
            <person name="Stajich J.E."/>
        </authorList>
    </citation>
    <scope>NUCLEOTIDE SEQUENCE [LARGE SCALE GENOMIC DNA]</scope>
    <source>
        <strain evidence="2 3">CCFEE 6314</strain>
    </source>
</reference>
<proteinExistence type="predicted"/>
<accession>A0A438N550</accession>
<feature type="compositionally biased region" description="Polar residues" evidence="1">
    <location>
        <begin position="482"/>
        <end position="495"/>
    </location>
</feature>
<protein>
    <submittedName>
        <fullName evidence="2">Uncharacterized protein</fullName>
    </submittedName>
</protein>
<feature type="compositionally biased region" description="Basic residues" evidence="1">
    <location>
        <begin position="360"/>
        <end position="371"/>
    </location>
</feature>
<sequence>MQWPPSPLVEDEDVSLAKECIARVPLESLKTDNQGAHSRGPVDQYPIILDNVGPEPSLQSQPPAAQKPCELTPDNSSIDEQQEPKSPSSANAERRFVFIPSDSSEPKGANAGQTDSSNKTKDRQTLPPPIIHRSKSTTQLKDQDSPRGRPHVSRIHTDVGTEPGERRQHDLRAPSPYAHTYKSSRTSTRDNLLSPMDAHHVKRPVSVHPRSKGQLLDSSDSDHKPRSKRHHERSRSRAPRYSPSQADRTEFQSSTSQRSRSIRRRSPDSKAARDDHRYRSRGPAKGGVGHYIYTDPEGITPPQTPKPPNDSARSSTLDTGFVAGPPATKSNKRGVFDSPYTSSAEESQGRRYGTGDEKRSAHRARSRRGSRLYRDRESEPRSLYSHEQAPQDKVERQRLSKDYDLSEPTLRGESIRSQGSSHRSSKDAKDFEDVFVKAMAANDKKRTSGIHSRPASPLSSAPQSPPHTPRGESSARDYFEPPSSSKATAHTSRPNSAEDARYKDFKTNATLLGVATLGASIASKIIPSLSRSNTNSSLESPSSSSNNRSRKSSPILVDGALPSPPASAPVTRHNSYASRDDNIISRSTTHMSHDERGLPSNVVQSPVQIDVPRFASRAASYSYSPDQHRPPAPFRAQSSNLAMNQPTMYVYPQPPQPTTPAFFYNEDMGKAVARLTPCSRPKPVAGYHDWYTIRELGNVQFCPACTKLLGASPFRSYLVPRFSQDPGPVACSMGQIWFRIGWVQTTRQPRPDFKLLRRLCAEPPPSTMKCMGSRTDIRRWYHLTDPRSKRPVEGFDVCSSCVRNLDMIFPQLLECKLFDRPTNTLSKEKVCTLNTSSRHFLDIITDLDRLAIRQQKGYLQDKDVEGFVDHVRGYCRYRECRRDTMLDTLMWHHIHDLPELTICEDCYMDFVWPLVNRPIAREVSKSLTPVPARRRNQMIRGISCQLYSPRMRAIFLNTVNRNDFETLKAAAIQRFEMEHRCQEMHRRLEEEMKLGIDRSAEIEDNIKRWQAIE</sequence>
<feature type="compositionally biased region" description="Basic and acidic residues" evidence="1">
    <location>
        <begin position="469"/>
        <end position="479"/>
    </location>
</feature>
<feature type="compositionally biased region" description="Basic and acidic residues" evidence="1">
    <location>
        <begin position="265"/>
        <end position="277"/>
    </location>
</feature>
<feature type="compositionally biased region" description="Basic residues" evidence="1">
    <location>
        <begin position="200"/>
        <end position="211"/>
    </location>
</feature>